<dbReference type="AlphaFoldDB" id="A0A1Y0B478"/>
<evidence type="ECO:0000313" key="2">
    <source>
        <dbReference type="EMBL" id="ART32193.1"/>
    </source>
</evidence>
<gene>
    <name evidence="2" type="ORF">AEK19_MT2034</name>
</gene>
<geneLocation type="mitochondrion" evidence="2"/>
<sequence length="67" mass="7347">MSARKSLSVEEAPLSIQGKGPICYSSLQSYLYFMSVSLVAKCYLSFICLKASQGVSRRSEMGSWTAL</sequence>
<feature type="transmembrane region" description="Helical" evidence="1">
    <location>
        <begin position="30"/>
        <end position="49"/>
    </location>
</feature>
<organism evidence="2">
    <name type="scientific">Utricularia reniformis</name>
    <dbReference type="NCBI Taxonomy" id="192314"/>
    <lineage>
        <taxon>Eukaryota</taxon>
        <taxon>Viridiplantae</taxon>
        <taxon>Streptophyta</taxon>
        <taxon>Embryophyta</taxon>
        <taxon>Tracheophyta</taxon>
        <taxon>Spermatophyta</taxon>
        <taxon>Magnoliopsida</taxon>
        <taxon>eudicotyledons</taxon>
        <taxon>Gunneridae</taxon>
        <taxon>Pentapetalae</taxon>
        <taxon>asterids</taxon>
        <taxon>lamiids</taxon>
        <taxon>Lamiales</taxon>
        <taxon>Lentibulariaceae</taxon>
        <taxon>Utricularia</taxon>
    </lineage>
</organism>
<keyword evidence="1" id="KW-0812">Transmembrane</keyword>
<keyword evidence="2" id="KW-0496">Mitochondrion</keyword>
<dbReference type="EMBL" id="KY774314">
    <property type="protein sequence ID" value="ART32193.1"/>
    <property type="molecule type" value="Genomic_DNA"/>
</dbReference>
<name>A0A1Y0B478_9LAMI</name>
<keyword evidence="1" id="KW-1133">Transmembrane helix</keyword>
<evidence type="ECO:0000256" key="1">
    <source>
        <dbReference type="SAM" id="Phobius"/>
    </source>
</evidence>
<accession>A0A1Y0B478</accession>
<keyword evidence="1" id="KW-0472">Membrane</keyword>
<proteinExistence type="predicted"/>
<protein>
    <submittedName>
        <fullName evidence="2">Uncharacterized protein</fullName>
    </submittedName>
</protein>
<reference evidence="2" key="1">
    <citation type="submission" date="2017-03" db="EMBL/GenBank/DDBJ databases">
        <title>The mitochondrial genome of the carnivorous plant Utricularia reniformis (Lentibulariaceae): structure, comparative analysis and evolutionary landmarks.</title>
        <authorList>
            <person name="Silva S.R."/>
            <person name="Alvarenga D.O."/>
            <person name="Michael T.P."/>
            <person name="Miranda V.F.O."/>
            <person name="Varani A.M."/>
        </authorList>
    </citation>
    <scope>NUCLEOTIDE SEQUENCE</scope>
</reference>